<name>I0WWM4_RHOOP</name>
<evidence type="ECO:0000313" key="1">
    <source>
        <dbReference type="EMBL" id="EID80790.1"/>
    </source>
</evidence>
<accession>I0WWM4</accession>
<dbReference type="Proteomes" id="UP000006447">
    <property type="component" value="Unassembled WGS sequence"/>
</dbReference>
<dbReference type="AlphaFoldDB" id="I0WWM4"/>
<reference evidence="1 2" key="1">
    <citation type="journal article" date="2012" name="J. Bacteriol.">
        <title>Draft genome sequence of the nitrophenol-degrading actinomycete Rhodococcus imtechensis RKJ300.</title>
        <authorList>
            <person name="Vikram S."/>
            <person name="Kumar S."/>
            <person name="Subramanian S."/>
            <person name="Raghava G.P."/>
        </authorList>
    </citation>
    <scope>NUCLEOTIDE SEQUENCE [LARGE SCALE GENOMIC DNA]</scope>
    <source>
        <strain evidence="1 2">RKJ300</strain>
    </source>
</reference>
<dbReference type="PATRIC" id="fig|1165867.3.peg.1283"/>
<dbReference type="EMBL" id="AJJH01000024">
    <property type="protein sequence ID" value="EID80790.1"/>
    <property type="molecule type" value="Genomic_DNA"/>
</dbReference>
<organism evidence="1 2">
    <name type="scientific">Rhodococcus opacus RKJ300 = JCM 13270</name>
    <dbReference type="NCBI Taxonomy" id="1165867"/>
    <lineage>
        <taxon>Bacteria</taxon>
        <taxon>Bacillati</taxon>
        <taxon>Actinomycetota</taxon>
        <taxon>Actinomycetes</taxon>
        <taxon>Mycobacteriales</taxon>
        <taxon>Nocardiaceae</taxon>
        <taxon>Rhodococcus</taxon>
    </lineage>
</organism>
<proteinExistence type="predicted"/>
<evidence type="ECO:0000313" key="2">
    <source>
        <dbReference type="Proteomes" id="UP000006447"/>
    </source>
</evidence>
<comment type="caution">
    <text evidence="1">The sequence shown here is derived from an EMBL/GenBank/DDBJ whole genome shotgun (WGS) entry which is preliminary data.</text>
</comment>
<sequence>MVTPEEFSGWSDITDFIEAEDGSSDITRLDFKDRVAGHHAYPGDAQSSELLTSLVKTQLVPTVENRPAQFGVYPFNVRGDSEFRVNTFLRGPNELVIAGSYVRPNQGSVWFIPHDVDDLEPWWTLALHDWHEIFPERFPGVPKWQNSPDWMTHIERAIQARIQDEVARFAPLQQAHDAELARLRTDFDIAQTNASKGARVLLTGQDDELQNAVLQALLALGYTVRDMDEVWPDRERREDYRITEDGYDDWLVLADATGVSKGAKASKFQILGRNVTKYVFEEKPNFIPRQWLIVNRLIERDPATRGDIFRPDELGPLSESLCLAFDTAALFVLQDAVAAGAVSGKLVREMLRERTGQLRLEDAREWLNRQEP</sequence>
<gene>
    <name evidence="1" type="ORF">W59_06268</name>
</gene>
<protein>
    <submittedName>
        <fullName evidence="1">Uncharacterized protein</fullName>
    </submittedName>
</protein>